<accession>A0A0A3IDY0</accession>
<dbReference type="AlphaFoldDB" id="A0A0A3IDY0"/>
<sequence length="72" mass="8212">MQKIDRLLNLVECIDELLTVRMEYEQVQASTALQVKIVQANQKIVKAHQKISLAEKKYNVKNTRSPVSSEIG</sequence>
<dbReference type="Proteomes" id="UP000030437">
    <property type="component" value="Unassembled WGS sequence"/>
</dbReference>
<dbReference type="eggNOG" id="ENOG502ZSGZ">
    <property type="taxonomic scope" value="Bacteria"/>
</dbReference>
<name>A0A0A3IDY0_9BACI</name>
<protein>
    <submittedName>
        <fullName evidence="1">Uncharacterized protein</fullName>
    </submittedName>
</protein>
<organism evidence="1 2">
    <name type="scientific">Lysinibacillus odysseyi 34hs-1 = NBRC 100172</name>
    <dbReference type="NCBI Taxonomy" id="1220589"/>
    <lineage>
        <taxon>Bacteria</taxon>
        <taxon>Bacillati</taxon>
        <taxon>Bacillota</taxon>
        <taxon>Bacilli</taxon>
        <taxon>Bacillales</taxon>
        <taxon>Bacillaceae</taxon>
        <taxon>Lysinibacillus</taxon>
    </lineage>
</organism>
<keyword evidence="2" id="KW-1185">Reference proteome</keyword>
<dbReference type="EMBL" id="JPVP01000060">
    <property type="protein sequence ID" value="KGR81665.1"/>
    <property type="molecule type" value="Genomic_DNA"/>
</dbReference>
<evidence type="ECO:0000313" key="2">
    <source>
        <dbReference type="Proteomes" id="UP000030437"/>
    </source>
</evidence>
<comment type="caution">
    <text evidence="1">The sequence shown here is derived from an EMBL/GenBank/DDBJ whole genome shotgun (WGS) entry which is preliminary data.</text>
</comment>
<dbReference type="RefSeq" id="WP_036158315.1">
    <property type="nucleotide sequence ID" value="NZ_AVCX01000001.1"/>
</dbReference>
<dbReference type="STRING" id="1220589.CD32_20170"/>
<reference evidence="1 2" key="1">
    <citation type="submission" date="2014-02" db="EMBL/GenBank/DDBJ databases">
        <title>Draft genome sequence of Lysinibacillus odysseyi NBRC 100172.</title>
        <authorList>
            <person name="Zhang F."/>
            <person name="Wang G."/>
            <person name="Zhang L."/>
        </authorList>
    </citation>
    <scope>NUCLEOTIDE SEQUENCE [LARGE SCALE GENOMIC DNA]</scope>
    <source>
        <strain evidence="1 2">NBRC 100172</strain>
    </source>
</reference>
<proteinExistence type="predicted"/>
<gene>
    <name evidence="1" type="ORF">CD32_20170</name>
</gene>
<evidence type="ECO:0000313" key="1">
    <source>
        <dbReference type="EMBL" id="KGR81665.1"/>
    </source>
</evidence>